<dbReference type="RefSeq" id="XP_005756313.1">
    <property type="nucleotide sequence ID" value="XM_005756256.1"/>
</dbReference>
<dbReference type="HOGENOM" id="CLU_133520_0_0_1"/>
<keyword evidence="4 5" id="KW-0472">Membrane</keyword>
<reference evidence="8" key="1">
    <citation type="journal article" date="2013" name="Nature">
        <title>Pan genome of the phytoplankton Emiliania underpins its global distribution.</title>
        <authorList>
            <person name="Read B.A."/>
            <person name="Kegel J."/>
            <person name="Klute M.J."/>
            <person name="Kuo A."/>
            <person name="Lefebvre S.C."/>
            <person name="Maumus F."/>
            <person name="Mayer C."/>
            <person name="Miller J."/>
            <person name="Monier A."/>
            <person name="Salamov A."/>
            <person name="Young J."/>
            <person name="Aguilar M."/>
            <person name="Claverie J.M."/>
            <person name="Frickenhaus S."/>
            <person name="Gonzalez K."/>
            <person name="Herman E.K."/>
            <person name="Lin Y.C."/>
            <person name="Napier J."/>
            <person name="Ogata H."/>
            <person name="Sarno A.F."/>
            <person name="Shmutz J."/>
            <person name="Schroeder D."/>
            <person name="de Vargas C."/>
            <person name="Verret F."/>
            <person name="von Dassow P."/>
            <person name="Valentin K."/>
            <person name="Van de Peer Y."/>
            <person name="Wheeler G."/>
            <person name="Dacks J.B."/>
            <person name="Delwiche C.F."/>
            <person name="Dyhrman S.T."/>
            <person name="Glockner G."/>
            <person name="John U."/>
            <person name="Richards T."/>
            <person name="Worden A.Z."/>
            <person name="Zhang X."/>
            <person name="Grigoriev I.V."/>
            <person name="Allen A.E."/>
            <person name="Bidle K."/>
            <person name="Borodovsky M."/>
            <person name="Bowler C."/>
            <person name="Brownlee C."/>
            <person name="Cock J.M."/>
            <person name="Elias M."/>
            <person name="Gladyshev V.N."/>
            <person name="Groth M."/>
            <person name="Guda C."/>
            <person name="Hadaegh A."/>
            <person name="Iglesias-Rodriguez M.D."/>
            <person name="Jenkins J."/>
            <person name="Jones B.M."/>
            <person name="Lawson T."/>
            <person name="Leese F."/>
            <person name="Lindquist E."/>
            <person name="Lobanov A."/>
            <person name="Lomsadze A."/>
            <person name="Malik S.B."/>
            <person name="Marsh M.E."/>
            <person name="Mackinder L."/>
            <person name="Mock T."/>
            <person name="Mueller-Roeber B."/>
            <person name="Pagarete A."/>
            <person name="Parker M."/>
            <person name="Probert I."/>
            <person name="Quesneville H."/>
            <person name="Raines C."/>
            <person name="Rensing S.A."/>
            <person name="Riano-Pachon D.M."/>
            <person name="Richier S."/>
            <person name="Rokitta S."/>
            <person name="Shiraiwa Y."/>
            <person name="Soanes D.M."/>
            <person name="van der Giezen M."/>
            <person name="Wahlund T.M."/>
            <person name="Williams B."/>
            <person name="Wilson W."/>
            <person name="Wolfe G."/>
            <person name="Wurch L.L."/>
        </authorList>
    </citation>
    <scope>NUCLEOTIDE SEQUENCE</scope>
</reference>
<dbReference type="Proteomes" id="UP000013827">
    <property type="component" value="Unassembled WGS sequence"/>
</dbReference>
<evidence type="ECO:0000256" key="1">
    <source>
        <dbReference type="ARBA" id="ARBA00004127"/>
    </source>
</evidence>
<dbReference type="GeneID" id="17250082"/>
<evidence type="ECO:0000256" key="3">
    <source>
        <dbReference type="ARBA" id="ARBA00022989"/>
    </source>
</evidence>
<evidence type="ECO:0000256" key="2">
    <source>
        <dbReference type="ARBA" id="ARBA00022692"/>
    </source>
</evidence>
<dbReference type="EnsemblProtists" id="EOD03884">
    <property type="protein sequence ID" value="EOD03884"/>
    <property type="gene ID" value="EMIHUDRAFT_439338"/>
</dbReference>
<dbReference type="PANTHER" id="PTHR46140">
    <property type="entry name" value="VACUOLAR TRANSPORTER CHAPERONE 1-RELATED"/>
    <property type="match status" value="1"/>
</dbReference>
<dbReference type="KEGG" id="ehx:EMIHUDRAFT_439338"/>
<dbReference type="STRING" id="2903.R1D5A5"/>
<name>A0A0D3HXZ9_EMIH1</name>
<dbReference type="Pfam" id="PF02656">
    <property type="entry name" value="DUF202"/>
    <property type="match status" value="1"/>
</dbReference>
<feature type="domain" description="DUF202" evidence="6">
    <location>
        <begin position="20"/>
        <end position="80"/>
    </location>
</feature>
<dbReference type="GO" id="GO:0012505">
    <property type="term" value="C:endomembrane system"/>
    <property type="evidence" value="ECO:0007669"/>
    <property type="project" value="UniProtKB-SubCell"/>
</dbReference>
<keyword evidence="8" id="KW-1185">Reference proteome</keyword>
<dbReference type="InterPro" id="IPR003807">
    <property type="entry name" value="DUF202"/>
</dbReference>
<dbReference type="PaxDb" id="2903-EOD03884"/>
<keyword evidence="3 5" id="KW-1133">Transmembrane helix</keyword>
<evidence type="ECO:0000259" key="6">
    <source>
        <dbReference type="Pfam" id="PF02656"/>
    </source>
</evidence>
<evidence type="ECO:0000313" key="7">
    <source>
        <dbReference type="EnsemblProtists" id="EOD03884"/>
    </source>
</evidence>
<evidence type="ECO:0000256" key="5">
    <source>
        <dbReference type="SAM" id="Phobius"/>
    </source>
</evidence>
<feature type="transmembrane region" description="Helical" evidence="5">
    <location>
        <begin position="58"/>
        <end position="78"/>
    </location>
</feature>
<accession>A0A0D3HXZ9</accession>
<dbReference type="PANTHER" id="PTHR46140:SF1">
    <property type="entry name" value="VACUOLAR TRANSPORTER CHAPERONE COMPLEX SUBUNIT 4-RELATED"/>
    <property type="match status" value="1"/>
</dbReference>
<evidence type="ECO:0000313" key="8">
    <source>
        <dbReference type="Proteomes" id="UP000013827"/>
    </source>
</evidence>
<protein>
    <recommendedName>
        <fullName evidence="6">DUF202 domain-containing protein</fullName>
    </recommendedName>
</protein>
<dbReference type="InterPro" id="IPR051572">
    <property type="entry name" value="VTC_Complex_Subunit"/>
</dbReference>
<reference evidence="7" key="2">
    <citation type="submission" date="2024-10" db="UniProtKB">
        <authorList>
            <consortium name="EnsemblProtists"/>
        </authorList>
    </citation>
    <scope>IDENTIFICATION</scope>
</reference>
<keyword evidence="2 5" id="KW-0812">Transmembrane</keyword>
<feature type="transmembrane region" description="Helical" evidence="5">
    <location>
        <begin position="98"/>
        <end position="121"/>
    </location>
</feature>
<comment type="subcellular location">
    <subcellularLocation>
        <location evidence="1">Endomembrane system</location>
        <topology evidence="1">Multi-pass membrane protein</topology>
    </subcellularLocation>
</comment>
<evidence type="ECO:0000256" key="4">
    <source>
        <dbReference type="ARBA" id="ARBA00023136"/>
    </source>
</evidence>
<proteinExistence type="predicted"/>
<dbReference type="AlphaFoldDB" id="A0A0D3HXZ9"/>
<organism evidence="7 8">
    <name type="scientific">Emiliania huxleyi (strain CCMP1516)</name>
    <dbReference type="NCBI Taxonomy" id="280463"/>
    <lineage>
        <taxon>Eukaryota</taxon>
        <taxon>Haptista</taxon>
        <taxon>Haptophyta</taxon>
        <taxon>Prymnesiophyceae</taxon>
        <taxon>Isochrysidales</taxon>
        <taxon>Noelaerhabdaceae</taxon>
        <taxon>Emiliania</taxon>
    </lineage>
</organism>
<sequence length="138" mass="14832">MLGFAAPPADIVFPVRVEPRAYFANERTLLNWFDLAATLTIVGAALQSGRNSFTVQSVGLALSCPAAAFVLYALRMYALRFNSLEYKRPQNFEDQGGTLLLALLLTVMIVTQSSVAILAAMGSEGGSMRAFAAWPIVA</sequence>